<gene>
    <name evidence="2" type="ORF">E0W69_014790</name>
</gene>
<dbReference type="OrthoDB" id="653949at2"/>
<evidence type="ECO:0000313" key="3">
    <source>
        <dbReference type="Proteomes" id="UP000292424"/>
    </source>
</evidence>
<keyword evidence="1" id="KW-1133">Transmembrane helix</keyword>
<evidence type="ECO:0000256" key="1">
    <source>
        <dbReference type="SAM" id="Phobius"/>
    </source>
</evidence>
<evidence type="ECO:0008006" key="4">
    <source>
        <dbReference type="Google" id="ProtNLM"/>
    </source>
</evidence>
<protein>
    <recommendedName>
        <fullName evidence="4">CCDC81-like prokaryotic HU domain-containing protein</fullName>
    </recommendedName>
</protein>
<proteinExistence type="predicted"/>
<dbReference type="KEGG" id="arac:E0W69_014790"/>
<dbReference type="EMBL" id="CP044016">
    <property type="protein sequence ID" value="QES89869.1"/>
    <property type="molecule type" value="Genomic_DNA"/>
</dbReference>
<organism evidence="2 3">
    <name type="scientific">Rhizosphaericola mali</name>
    <dbReference type="NCBI Taxonomy" id="2545455"/>
    <lineage>
        <taxon>Bacteria</taxon>
        <taxon>Pseudomonadati</taxon>
        <taxon>Bacteroidota</taxon>
        <taxon>Chitinophagia</taxon>
        <taxon>Chitinophagales</taxon>
        <taxon>Chitinophagaceae</taxon>
        <taxon>Rhizosphaericola</taxon>
    </lineage>
</organism>
<feature type="transmembrane region" description="Helical" evidence="1">
    <location>
        <begin position="170"/>
        <end position="191"/>
    </location>
</feature>
<keyword evidence="3" id="KW-1185">Reference proteome</keyword>
<sequence>MENIYPYLYQYLLVNKILLLPNIGTFSLSSVGARYDYPTQQMQPPKSDFTFQVQSNQKKKDHNLYEYLKKALHLESSEAAEEIFDNYTAEISSQLENHANVELPGLGVLIYRSRTLAFDNSFEPQSFYPNLNVLPISKNGETTTIKSGDAEFSRKEMEAMLEKKRKGIAWWIYVLLTLGTLVIAAGVYYYYIKMNR</sequence>
<keyword evidence="1" id="KW-0472">Membrane</keyword>
<dbReference type="RefSeq" id="WP_131330827.1">
    <property type="nucleotide sequence ID" value="NZ_CP044016.1"/>
</dbReference>
<evidence type="ECO:0000313" key="2">
    <source>
        <dbReference type="EMBL" id="QES89869.1"/>
    </source>
</evidence>
<dbReference type="Proteomes" id="UP000292424">
    <property type="component" value="Chromosome"/>
</dbReference>
<reference evidence="2 3" key="1">
    <citation type="submission" date="2019-09" db="EMBL/GenBank/DDBJ databases">
        <title>Complete genome sequence of Arachidicoccus sp. B3-10 isolated from apple orchard soil.</title>
        <authorList>
            <person name="Kim H.S."/>
            <person name="Han K.-I."/>
            <person name="Suh M.K."/>
            <person name="Lee K.C."/>
            <person name="Eom M.K."/>
            <person name="Kim J.-S."/>
            <person name="Kang S.W."/>
            <person name="Sin Y."/>
            <person name="Lee J.-S."/>
        </authorList>
    </citation>
    <scope>NUCLEOTIDE SEQUENCE [LARGE SCALE GENOMIC DNA]</scope>
    <source>
        <strain evidence="2 3">B3-10</strain>
    </source>
</reference>
<keyword evidence="1" id="KW-0812">Transmembrane</keyword>
<name>A0A5P2G6H4_9BACT</name>
<accession>A0A5P2G6H4</accession>
<dbReference type="AlphaFoldDB" id="A0A5P2G6H4"/>